<dbReference type="Proteomes" id="UP000290407">
    <property type="component" value="Unassembled WGS sequence"/>
</dbReference>
<dbReference type="GO" id="GO:0016740">
    <property type="term" value="F:transferase activity"/>
    <property type="evidence" value="ECO:0007669"/>
    <property type="project" value="UniProtKB-KW"/>
</dbReference>
<comment type="caution">
    <text evidence="1">The sequence shown here is derived from an EMBL/GenBank/DDBJ whole genome shotgun (WGS) entry which is preliminary data.</text>
</comment>
<organism evidence="1 2">
    <name type="scientific">Spirosoma sordidisoli</name>
    <dbReference type="NCBI Taxonomy" id="2502893"/>
    <lineage>
        <taxon>Bacteria</taxon>
        <taxon>Pseudomonadati</taxon>
        <taxon>Bacteroidota</taxon>
        <taxon>Cytophagia</taxon>
        <taxon>Cytophagales</taxon>
        <taxon>Cytophagaceae</taxon>
        <taxon>Spirosoma</taxon>
    </lineage>
</organism>
<dbReference type="EMBL" id="SBLB01000004">
    <property type="protein sequence ID" value="RYC69061.1"/>
    <property type="molecule type" value="Genomic_DNA"/>
</dbReference>
<dbReference type="AlphaFoldDB" id="A0A4Q2UMU1"/>
<accession>A0A4Q2UMU1</accession>
<sequence length="160" mass="18912">MNNSQDIRWQQRFANYKKALAKLDQAVIRIKANYYRHDVFQEELFAEEDELIKEGLIQRFEYTHELAWNVMKDFLMERGTTPIYGSRDATRAAFATGLIKNGEAWMAMIASRNKTSHTYTYNQATADEIFIDILELYHPEFLNFQYVMEQNRTGTQTSLF</sequence>
<dbReference type="NCBIfam" id="TIGR01987">
    <property type="entry name" value="HI0074"/>
    <property type="match status" value="1"/>
</dbReference>
<evidence type="ECO:0000313" key="2">
    <source>
        <dbReference type="Proteomes" id="UP000290407"/>
    </source>
</evidence>
<keyword evidence="2" id="KW-1185">Reference proteome</keyword>
<evidence type="ECO:0000313" key="1">
    <source>
        <dbReference type="EMBL" id="RYC69061.1"/>
    </source>
</evidence>
<dbReference type="Gene3D" id="1.20.120.330">
    <property type="entry name" value="Nucleotidyltransferases domain 2"/>
    <property type="match status" value="1"/>
</dbReference>
<reference evidence="1 2" key="1">
    <citation type="submission" date="2019-01" db="EMBL/GenBank/DDBJ databases">
        <title>Spirosoma flava sp. nov., a propanil-degrading bacterium isolated from herbicide-contaminated soil.</title>
        <authorList>
            <person name="Zhang L."/>
            <person name="Jiang J.-D."/>
        </authorList>
    </citation>
    <scope>NUCLEOTIDE SEQUENCE [LARGE SCALE GENOMIC DNA]</scope>
    <source>
        <strain evidence="1 2">TY50</strain>
    </source>
</reference>
<dbReference type="Pfam" id="PF08780">
    <property type="entry name" value="NTase_sub_bind"/>
    <property type="match status" value="1"/>
</dbReference>
<dbReference type="SUPFAM" id="SSF81593">
    <property type="entry name" value="Nucleotidyltransferase substrate binding subunit/domain"/>
    <property type="match status" value="1"/>
</dbReference>
<dbReference type="InterPro" id="IPR010235">
    <property type="entry name" value="HepT"/>
</dbReference>
<dbReference type="RefSeq" id="WP_129602724.1">
    <property type="nucleotide sequence ID" value="NZ_SBLB01000004.1"/>
</dbReference>
<proteinExistence type="predicted"/>
<keyword evidence="1" id="KW-0808">Transferase</keyword>
<name>A0A4Q2UMU1_9BACT</name>
<protein>
    <submittedName>
        <fullName evidence="1">Nucleotidyltransferase</fullName>
    </submittedName>
</protein>
<gene>
    <name evidence="1" type="ORF">EQG79_16820</name>
</gene>